<comment type="caution">
    <text evidence="1">The sequence shown here is derived from an EMBL/GenBank/DDBJ whole genome shotgun (WGS) entry which is preliminary data.</text>
</comment>
<keyword evidence="2" id="KW-1185">Reference proteome</keyword>
<organism evidence="1 2">
    <name type="scientific">Clostridium tagluense</name>
    <dbReference type="NCBI Taxonomy" id="360422"/>
    <lineage>
        <taxon>Bacteria</taxon>
        <taxon>Bacillati</taxon>
        <taxon>Bacillota</taxon>
        <taxon>Clostridia</taxon>
        <taxon>Eubacteriales</taxon>
        <taxon>Clostridiaceae</taxon>
        <taxon>Clostridium</taxon>
    </lineage>
</organism>
<gene>
    <name evidence="1" type="ORF">Ctaglu_38540</name>
</gene>
<sequence length="95" mass="11026">MEKRDLYIQKIKAQLEQYSAKIAGMHGKATEVNVDMKLEYLKQVEMLEGKRDGLKKKYEQLSKASESSWKDMKEGTENAWNELKDSVAKATNHFK</sequence>
<protein>
    <recommendedName>
        <fullName evidence="3">Coiled coil domain-containing protein</fullName>
    </recommendedName>
</protein>
<accession>A0A401URU0</accession>
<dbReference type="RefSeq" id="WP_125004750.1">
    <property type="nucleotide sequence ID" value="NZ_BHYK01000029.1"/>
</dbReference>
<evidence type="ECO:0000313" key="1">
    <source>
        <dbReference type="EMBL" id="GCD12231.1"/>
    </source>
</evidence>
<evidence type="ECO:0008006" key="3">
    <source>
        <dbReference type="Google" id="ProtNLM"/>
    </source>
</evidence>
<name>A0A401URU0_9CLOT</name>
<dbReference type="OrthoDB" id="1683394at2"/>
<dbReference type="AlphaFoldDB" id="A0A401URU0"/>
<dbReference type="Proteomes" id="UP000287872">
    <property type="component" value="Unassembled WGS sequence"/>
</dbReference>
<reference evidence="1 2" key="1">
    <citation type="submission" date="2018-11" db="EMBL/GenBank/DDBJ databases">
        <title>Genome sequencing and assembly of Clostridium tagluense strain A121.</title>
        <authorList>
            <person name="Murakami T."/>
            <person name="Segawa T."/>
            <person name="Shcherbakova V.A."/>
            <person name="Mori H."/>
            <person name="Yoshimura Y."/>
        </authorList>
    </citation>
    <scope>NUCLEOTIDE SEQUENCE [LARGE SCALE GENOMIC DNA]</scope>
    <source>
        <strain evidence="1 2">A121</strain>
    </source>
</reference>
<evidence type="ECO:0000313" key="2">
    <source>
        <dbReference type="Proteomes" id="UP000287872"/>
    </source>
</evidence>
<dbReference type="EMBL" id="BHYK01000029">
    <property type="protein sequence ID" value="GCD12231.1"/>
    <property type="molecule type" value="Genomic_DNA"/>
</dbReference>
<proteinExistence type="predicted"/>